<evidence type="ECO:0000313" key="4">
    <source>
        <dbReference type="Proteomes" id="UP000271087"/>
    </source>
</evidence>
<dbReference type="Pfam" id="PF02210">
    <property type="entry name" value="Laminin_G_2"/>
    <property type="match status" value="1"/>
</dbReference>
<protein>
    <recommendedName>
        <fullName evidence="2">Laminin G domain-containing protein</fullName>
    </recommendedName>
</protein>
<dbReference type="Proteomes" id="UP000271087">
    <property type="component" value="Unassembled WGS sequence"/>
</dbReference>
<feature type="domain" description="Laminin G" evidence="2">
    <location>
        <begin position="1"/>
        <end position="63"/>
    </location>
</feature>
<dbReference type="PROSITE" id="PS50025">
    <property type="entry name" value="LAM_G_DOMAIN"/>
    <property type="match status" value="1"/>
</dbReference>
<dbReference type="InterPro" id="IPR001791">
    <property type="entry name" value="Laminin_G"/>
</dbReference>
<keyword evidence="4" id="KW-1185">Reference proteome</keyword>
<gene>
    <name evidence="3" type="ORF">NOO_LOCUS13012</name>
</gene>
<dbReference type="InterPro" id="IPR013320">
    <property type="entry name" value="ConA-like_dom_sf"/>
</dbReference>
<dbReference type="SUPFAM" id="SSF49899">
    <property type="entry name" value="Concanavalin A-like lectins/glucanases"/>
    <property type="match status" value="1"/>
</dbReference>
<evidence type="ECO:0000259" key="2">
    <source>
        <dbReference type="PROSITE" id="PS50025"/>
    </source>
</evidence>
<dbReference type="Gene3D" id="2.60.120.200">
    <property type="match status" value="1"/>
</dbReference>
<dbReference type="AlphaFoldDB" id="A0A3P7K9A6"/>
<proteinExistence type="predicted"/>
<reference evidence="3 4" key="1">
    <citation type="submission" date="2018-08" db="EMBL/GenBank/DDBJ databases">
        <authorList>
            <person name="Laetsch R D."/>
            <person name="Stevens L."/>
            <person name="Kumar S."/>
            <person name="Blaxter L. M."/>
        </authorList>
    </citation>
    <scope>NUCLEOTIDE SEQUENCE [LARGE SCALE GENOMIC DNA]</scope>
</reference>
<evidence type="ECO:0000256" key="1">
    <source>
        <dbReference type="PROSITE-ProRule" id="PRU00122"/>
    </source>
</evidence>
<name>A0A3P7K9A6_ONCOC</name>
<feature type="non-terminal residue" evidence="3">
    <location>
        <position position="1"/>
    </location>
</feature>
<sequence length="63" mass="6806">YELGGGASQLISADKVNDNKEHQLQIWRKGRDGRMTIDNGPPINGSSFGLVSMLNVDGDVYIG</sequence>
<dbReference type="EMBL" id="UYRW01013000">
    <property type="protein sequence ID" value="VDN00445.1"/>
    <property type="molecule type" value="Genomic_DNA"/>
</dbReference>
<accession>A0A3P7K9A6</accession>
<evidence type="ECO:0000313" key="3">
    <source>
        <dbReference type="EMBL" id="VDN00445.1"/>
    </source>
</evidence>
<organism evidence="3 4">
    <name type="scientific">Onchocerca ochengi</name>
    <name type="common">Filarial nematode worm</name>
    <dbReference type="NCBI Taxonomy" id="42157"/>
    <lineage>
        <taxon>Eukaryota</taxon>
        <taxon>Metazoa</taxon>
        <taxon>Ecdysozoa</taxon>
        <taxon>Nematoda</taxon>
        <taxon>Chromadorea</taxon>
        <taxon>Rhabditida</taxon>
        <taxon>Spirurina</taxon>
        <taxon>Spiruromorpha</taxon>
        <taxon>Filarioidea</taxon>
        <taxon>Onchocercidae</taxon>
        <taxon>Onchocerca</taxon>
    </lineage>
</organism>
<comment type="caution">
    <text evidence="1">Lacks conserved residue(s) required for the propagation of feature annotation.</text>
</comment>
<dbReference type="OrthoDB" id="10055367at2759"/>
<dbReference type="CDD" id="cd00110">
    <property type="entry name" value="LamG"/>
    <property type="match status" value="1"/>
</dbReference>